<dbReference type="Proteomes" id="UP000184225">
    <property type="component" value="Unassembled WGS sequence"/>
</dbReference>
<keyword evidence="2" id="KW-1185">Reference proteome</keyword>
<dbReference type="STRING" id="579105.SAMN04488096_105120"/>
<dbReference type="EMBL" id="FQYY01000005">
    <property type="protein sequence ID" value="SHI85709.1"/>
    <property type="molecule type" value="Genomic_DNA"/>
</dbReference>
<reference evidence="1 2" key="1">
    <citation type="submission" date="2016-11" db="EMBL/GenBank/DDBJ databases">
        <authorList>
            <person name="Jaros S."/>
            <person name="Januszkiewicz K."/>
            <person name="Wedrychowicz H."/>
        </authorList>
    </citation>
    <scope>NUCLEOTIDE SEQUENCE [LARGE SCALE GENOMIC DNA]</scope>
    <source>
        <strain evidence="1 2">DSM 21425</strain>
    </source>
</reference>
<accession>A0A1M6EJW8</accession>
<proteinExistence type="predicted"/>
<dbReference type="OrthoDB" id="1435645at2"/>
<sequence>MLSKGLKDEKKEEVDKALNSLLTWDFIPQNWDAQQRDQISKKIQQILGFNLDEIISTETNIFINTLQQKNFDFEMYEKLADLLQQIITLEAPENQTFLAEKIILIYKTAQEESKTFSFNLVQKISETTKYLHQK</sequence>
<name>A0A1M6EJW8_9FLAO</name>
<evidence type="ECO:0000313" key="1">
    <source>
        <dbReference type="EMBL" id="SHI85709.1"/>
    </source>
</evidence>
<protein>
    <submittedName>
        <fullName evidence="1">Uncharacterized protein</fullName>
    </submittedName>
</protein>
<dbReference type="AlphaFoldDB" id="A0A1M6EJW8"/>
<organism evidence="1 2">
    <name type="scientific">Mesonia phycicola</name>
    <dbReference type="NCBI Taxonomy" id="579105"/>
    <lineage>
        <taxon>Bacteria</taxon>
        <taxon>Pseudomonadati</taxon>
        <taxon>Bacteroidota</taxon>
        <taxon>Flavobacteriia</taxon>
        <taxon>Flavobacteriales</taxon>
        <taxon>Flavobacteriaceae</taxon>
        <taxon>Mesonia</taxon>
    </lineage>
</organism>
<dbReference type="RefSeq" id="WP_073150392.1">
    <property type="nucleotide sequence ID" value="NZ_FQYY01000005.1"/>
</dbReference>
<gene>
    <name evidence="1" type="ORF">SAMN04488096_105120</name>
</gene>
<evidence type="ECO:0000313" key="2">
    <source>
        <dbReference type="Proteomes" id="UP000184225"/>
    </source>
</evidence>